<protein>
    <submittedName>
        <fullName evidence="1">Uncharacterized protein</fullName>
    </submittedName>
</protein>
<proteinExistence type="predicted"/>
<dbReference type="EMBL" id="JAACJP010000002">
    <property type="protein sequence ID" value="KAF5386709.1"/>
    <property type="molecule type" value="Genomic_DNA"/>
</dbReference>
<dbReference type="AlphaFoldDB" id="A0A8H5MAG7"/>
<reference evidence="1 2" key="1">
    <citation type="journal article" date="2020" name="ISME J.">
        <title>Uncovering the hidden diversity of litter-decomposition mechanisms in mushroom-forming fungi.</title>
        <authorList>
            <person name="Floudas D."/>
            <person name="Bentzer J."/>
            <person name="Ahren D."/>
            <person name="Johansson T."/>
            <person name="Persson P."/>
            <person name="Tunlid A."/>
        </authorList>
    </citation>
    <scope>NUCLEOTIDE SEQUENCE [LARGE SCALE GENOMIC DNA]</scope>
    <source>
        <strain evidence="1 2">CBS 661.87</strain>
    </source>
</reference>
<name>A0A8H5MAG7_9AGAR</name>
<sequence>MTGAWLRSLVNGVANRNKIRIDGCLASPSDQLAPTSVPLELCTLILSPHVNRTSVPLNWKWLDNNLTNLNEIMTRWGKALAKLFRTTTKNRDSRLAKKKAETKIMQDADMQVAITLTNPKENGWIQSKDLRITDLHFAFVYSQAAAHATQNHPTASLPLTLVPTNPGIAIAIDGIDLQY</sequence>
<evidence type="ECO:0000313" key="1">
    <source>
        <dbReference type="EMBL" id="KAF5386709.1"/>
    </source>
</evidence>
<dbReference type="Proteomes" id="UP000565441">
    <property type="component" value="Unassembled WGS sequence"/>
</dbReference>
<organism evidence="1 2">
    <name type="scientific">Tricholomella constricta</name>
    <dbReference type="NCBI Taxonomy" id="117010"/>
    <lineage>
        <taxon>Eukaryota</taxon>
        <taxon>Fungi</taxon>
        <taxon>Dikarya</taxon>
        <taxon>Basidiomycota</taxon>
        <taxon>Agaricomycotina</taxon>
        <taxon>Agaricomycetes</taxon>
        <taxon>Agaricomycetidae</taxon>
        <taxon>Agaricales</taxon>
        <taxon>Tricholomatineae</taxon>
        <taxon>Lyophyllaceae</taxon>
        <taxon>Tricholomella</taxon>
    </lineage>
</organism>
<keyword evidence="2" id="KW-1185">Reference proteome</keyword>
<accession>A0A8H5MAG7</accession>
<evidence type="ECO:0000313" key="2">
    <source>
        <dbReference type="Proteomes" id="UP000565441"/>
    </source>
</evidence>
<comment type="caution">
    <text evidence="1">The sequence shown here is derived from an EMBL/GenBank/DDBJ whole genome shotgun (WGS) entry which is preliminary data.</text>
</comment>
<gene>
    <name evidence="1" type="ORF">D9615_002073</name>
</gene>